<evidence type="ECO:0000256" key="5">
    <source>
        <dbReference type="RuleBase" id="RU369002"/>
    </source>
</evidence>
<keyword evidence="2 5" id="KW-0963">Cytoplasm</keyword>
<keyword evidence="5" id="KW-0813">Transport</keyword>
<dbReference type="GO" id="GO:0005737">
    <property type="term" value="C:cytoplasm"/>
    <property type="evidence" value="ECO:0007669"/>
    <property type="project" value="UniProtKB-SubCell"/>
</dbReference>
<dbReference type="Pfam" id="PF02136">
    <property type="entry name" value="NTF2"/>
    <property type="match status" value="1"/>
</dbReference>
<comment type="function">
    <text evidence="5">Has a role in nuclear-cytoplasmic transport of proteins and mRNAs.</text>
</comment>
<keyword evidence="7" id="KW-1185">Reference proteome</keyword>
<dbReference type="SUPFAM" id="SSF54427">
    <property type="entry name" value="NTF2-like"/>
    <property type="match status" value="1"/>
</dbReference>
<dbReference type="PANTHER" id="PTHR12612">
    <property type="entry name" value="NUCLEAR TRANSPORT FACTOR 2"/>
    <property type="match status" value="1"/>
</dbReference>
<dbReference type="GO" id="GO:0005635">
    <property type="term" value="C:nuclear envelope"/>
    <property type="evidence" value="ECO:0007669"/>
    <property type="project" value="UniProtKB-SubCell"/>
</dbReference>
<dbReference type="Gramene" id="KZM87539">
    <property type="protein sequence ID" value="KZM87539"/>
    <property type="gene ID" value="DCAR_024673"/>
</dbReference>
<evidence type="ECO:0000256" key="2">
    <source>
        <dbReference type="ARBA" id="ARBA00022490"/>
    </source>
</evidence>
<dbReference type="InterPro" id="IPR018222">
    <property type="entry name" value="Nuclear_transport_factor_2_euk"/>
</dbReference>
<reference evidence="6" key="2">
    <citation type="submission" date="2022-03" db="EMBL/GenBank/DDBJ databases">
        <title>Draft title - Genomic analysis of global carrot germplasm unveils the trajectory of domestication and the origin of high carotenoid orange carrot.</title>
        <authorList>
            <person name="Iorizzo M."/>
            <person name="Ellison S."/>
            <person name="Senalik D."/>
            <person name="Macko-Podgorni A."/>
            <person name="Grzebelus D."/>
            <person name="Bostan H."/>
            <person name="Rolling W."/>
            <person name="Curaba J."/>
            <person name="Simon P."/>
        </authorList>
    </citation>
    <scope>NUCLEOTIDE SEQUENCE</scope>
    <source>
        <tissue evidence="6">Leaf</tissue>
    </source>
</reference>
<dbReference type="GO" id="GO:0051028">
    <property type="term" value="P:mRNA transport"/>
    <property type="evidence" value="ECO:0007669"/>
    <property type="project" value="UniProtKB-UniRule"/>
</dbReference>
<dbReference type="GO" id="GO:0006606">
    <property type="term" value="P:protein import into nucleus"/>
    <property type="evidence" value="ECO:0007669"/>
    <property type="project" value="UniProtKB-ARBA"/>
</dbReference>
<dbReference type="EMBL" id="CP093349">
    <property type="protein sequence ID" value="WOH08901.1"/>
    <property type="molecule type" value="Genomic_DNA"/>
</dbReference>
<dbReference type="FunFam" id="3.10.450.50:FF:000005">
    <property type="entry name" value="Nuclear transport factor 2"/>
    <property type="match status" value="1"/>
</dbReference>
<dbReference type="InterPro" id="IPR002075">
    <property type="entry name" value="NTF2_dom"/>
</dbReference>
<dbReference type="OrthoDB" id="6507044at2759"/>
<reference evidence="6" key="1">
    <citation type="journal article" date="2016" name="Nat. Genet.">
        <title>A high-quality carrot genome assembly provides new insights into carotenoid accumulation and asterid genome evolution.</title>
        <authorList>
            <person name="Iorizzo M."/>
            <person name="Ellison S."/>
            <person name="Senalik D."/>
            <person name="Zeng P."/>
            <person name="Satapoomin P."/>
            <person name="Huang J."/>
            <person name="Bowman M."/>
            <person name="Iovene M."/>
            <person name="Sanseverino W."/>
            <person name="Cavagnaro P."/>
            <person name="Yildiz M."/>
            <person name="Macko-Podgorni A."/>
            <person name="Moranska E."/>
            <person name="Grzebelus E."/>
            <person name="Grzebelus D."/>
            <person name="Ashrafi H."/>
            <person name="Zheng Z."/>
            <person name="Cheng S."/>
            <person name="Spooner D."/>
            <person name="Van Deynze A."/>
            <person name="Simon P."/>
        </authorList>
    </citation>
    <scope>NUCLEOTIDE SEQUENCE</scope>
    <source>
        <tissue evidence="6">Leaf</tissue>
    </source>
</reference>
<evidence type="ECO:0000313" key="7">
    <source>
        <dbReference type="Proteomes" id="UP000077755"/>
    </source>
</evidence>
<evidence type="ECO:0000256" key="1">
    <source>
        <dbReference type="ARBA" id="ARBA00004259"/>
    </source>
</evidence>
<keyword evidence="5" id="KW-0653">Protein transport</keyword>
<name>A0A161Y5K7_DAUCS</name>
<dbReference type="PROSITE" id="PS50177">
    <property type="entry name" value="NTF2_DOMAIN"/>
    <property type="match status" value="1"/>
</dbReference>
<evidence type="ECO:0000256" key="3">
    <source>
        <dbReference type="ARBA" id="ARBA00058161"/>
    </source>
</evidence>
<dbReference type="InterPro" id="IPR032710">
    <property type="entry name" value="NTF2-like_dom_sf"/>
</dbReference>
<sequence length="123" mass="13488">MDADADAVARAFVDHYYFTFDNRSNLGSLYKEASRLTFEGEEIQGSVNIVAKLTSLPQKFKHRIGTIDGQSSGPAGGILVSVDGSVEIEEYAPSRFSQVFLLMPTAAEGSYYVLNDIYRSIHG</sequence>
<proteinExistence type="predicted"/>
<comment type="subunit">
    <text evidence="4">Interacts with RAN1.</text>
</comment>
<protein>
    <submittedName>
        <fullName evidence="6">Uncharacterized protein</fullName>
    </submittedName>
</protein>
<dbReference type="Proteomes" id="UP000077755">
    <property type="component" value="Chromosome 7"/>
</dbReference>
<dbReference type="AlphaFoldDB" id="A0A161Y5K7"/>
<keyword evidence="5" id="KW-0539">Nucleus</keyword>
<evidence type="ECO:0000313" key="6">
    <source>
        <dbReference type="EMBL" id="WOH08901.1"/>
    </source>
</evidence>
<dbReference type="InterPro" id="IPR045875">
    <property type="entry name" value="NTF2"/>
</dbReference>
<dbReference type="CDD" id="cd00780">
    <property type="entry name" value="NTF2"/>
    <property type="match status" value="1"/>
</dbReference>
<accession>A0A161Y5K7</accession>
<dbReference type="KEGG" id="dcr:108196006"/>
<comment type="function">
    <text evidence="3">Facilitates protein transport into the nucleus. Interacts with various nucleoporins and with Ran-GDP. Could be part of a multicomponent system of cytosolic factors that assemble at the pore complex during nuclear import.</text>
</comment>
<gene>
    <name evidence="6" type="ORF">DCAR_0728352</name>
</gene>
<organism evidence="6 7">
    <name type="scientific">Daucus carota subsp. sativus</name>
    <name type="common">Carrot</name>
    <dbReference type="NCBI Taxonomy" id="79200"/>
    <lineage>
        <taxon>Eukaryota</taxon>
        <taxon>Viridiplantae</taxon>
        <taxon>Streptophyta</taxon>
        <taxon>Embryophyta</taxon>
        <taxon>Tracheophyta</taxon>
        <taxon>Spermatophyta</taxon>
        <taxon>Magnoliopsida</taxon>
        <taxon>eudicotyledons</taxon>
        <taxon>Gunneridae</taxon>
        <taxon>Pentapetalae</taxon>
        <taxon>asterids</taxon>
        <taxon>campanulids</taxon>
        <taxon>Apiales</taxon>
        <taxon>Apiaceae</taxon>
        <taxon>Apioideae</taxon>
        <taxon>Scandiceae</taxon>
        <taxon>Daucinae</taxon>
        <taxon>Daucus</taxon>
        <taxon>Daucus sect. Daucus</taxon>
    </lineage>
</organism>
<dbReference type="Gene3D" id="3.10.450.50">
    <property type="match status" value="1"/>
</dbReference>
<comment type="subcellular location">
    <subcellularLocation>
        <location evidence="5">Cytoplasm</location>
    </subcellularLocation>
    <subcellularLocation>
        <location evidence="5">Nucleus</location>
    </subcellularLocation>
    <subcellularLocation>
        <location evidence="1">Nucleus envelope</location>
    </subcellularLocation>
</comment>
<evidence type="ECO:0000256" key="4">
    <source>
        <dbReference type="ARBA" id="ARBA00062736"/>
    </source>
</evidence>